<reference evidence="4" key="1">
    <citation type="journal article" date="2019" name="Int. J. Syst. Evol. Microbiol.">
        <title>The Global Catalogue of Microorganisms (GCM) 10K type strain sequencing project: providing services to taxonomists for standard genome sequencing and annotation.</title>
        <authorList>
            <consortium name="The Broad Institute Genomics Platform"/>
            <consortium name="The Broad Institute Genome Sequencing Center for Infectious Disease"/>
            <person name="Wu L."/>
            <person name="Ma J."/>
        </authorList>
    </citation>
    <scope>NUCLEOTIDE SEQUENCE [LARGE SCALE GENOMIC DNA]</scope>
    <source>
        <strain evidence="4">JCM 31920</strain>
    </source>
</reference>
<evidence type="ECO:0000313" key="4">
    <source>
        <dbReference type="Proteomes" id="UP001501508"/>
    </source>
</evidence>
<dbReference type="InterPro" id="IPR025164">
    <property type="entry name" value="Toastrack_DUF4097"/>
</dbReference>
<comment type="caution">
    <text evidence="3">The sequence shown here is derived from an EMBL/GenBank/DDBJ whole genome shotgun (WGS) entry which is preliminary data.</text>
</comment>
<name>A0ABP8LUB5_9BACT</name>
<feature type="chain" id="PRO_5047122794" description="DUF4097 domain-containing protein" evidence="1">
    <location>
        <begin position="21"/>
        <end position="263"/>
    </location>
</feature>
<feature type="signal peptide" evidence="1">
    <location>
        <begin position="1"/>
        <end position="20"/>
    </location>
</feature>
<sequence length="263" mass="27617">MKKSIIAACFLCSFGQLAFAQTYKIKIPNSADQRVEIELPATGVLIEGYSGDEVIIKGPDNLKPIPDRAKGLKPIYYGSTDNTGIGLSAEKKGNTLVIQKAVRQEAAYTIKVPSKVSVKYQQLEFNGGDDVVLKGLEGDVEIKTNQVNIKAGKISGSFVANSISGDIEVQLGQASASKTVAVSTISGDIDMTMPAGIKSSLGMKAIQGEIFTDFDIQRVGGERSGSGLPRVGGGNSLEGTINGGGMAVNLSVISGNIYLRKAR</sequence>
<dbReference type="Pfam" id="PF13349">
    <property type="entry name" value="DUF4097"/>
    <property type="match status" value="1"/>
</dbReference>
<dbReference type="RefSeq" id="WP_345026966.1">
    <property type="nucleotide sequence ID" value="NZ_BAABEY010000011.1"/>
</dbReference>
<dbReference type="Proteomes" id="UP001501508">
    <property type="component" value="Unassembled WGS sequence"/>
</dbReference>
<proteinExistence type="predicted"/>
<protein>
    <recommendedName>
        <fullName evidence="2">DUF4097 domain-containing protein</fullName>
    </recommendedName>
</protein>
<evidence type="ECO:0000313" key="3">
    <source>
        <dbReference type="EMBL" id="GAA4434636.1"/>
    </source>
</evidence>
<gene>
    <name evidence="3" type="ORF">GCM10023091_09890</name>
</gene>
<keyword evidence="1" id="KW-0732">Signal</keyword>
<evidence type="ECO:0000256" key="1">
    <source>
        <dbReference type="SAM" id="SignalP"/>
    </source>
</evidence>
<keyword evidence="4" id="KW-1185">Reference proteome</keyword>
<accession>A0ABP8LUB5</accession>
<evidence type="ECO:0000259" key="2">
    <source>
        <dbReference type="Pfam" id="PF13349"/>
    </source>
</evidence>
<organism evidence="3 4">
    <name type="scientific">Ravibacter arvi</name>
    <dbReference type="NCBI Taxonomy" id="2051041"/>
    <lineage>
        <taxon>Bacteria</taxon>
        <taxon>Pseudomonadati</taxon>
        <taxon>Bacteroidota</taxon>
        <taxon>Cytophagia</taxon>
        <taxon>Cytophagales</taxon>
        <taxon>Spirosomataceae</taxon>
        <taxon>Ravibacter</taxon>
    </lineage>
</organism>
<dbReference type="EMBL" id="BAABEY010000011">
    <property type="protein sequence ID" value="GAA4434636.1"/>
    <property type="molecule type" value="Genomic_DNA"/>
</dbReference>
<feature type="domain" description="DUF4097" evidence="2">
    <location>
        <begin position="23"/>
        <end position="192"/>
    </location>
</feature>